<reference evidence="2" key="1">
    <citation type="submission" date="2023-10" db="EMBL/GenBank/DDBJ databases">
        <authorList>
            <person name="Chen Y."/>
            <person name="Shah S."/>
            <person name="Dougan E. K."/>
            <person name="Thang M."/>
            <person name="Chan C."/>
        </authorList>
    </citation>
    <scope>NUCLEOTIDE SEQUENCE [LARGE SCALE GENOMIC DNA]</scope>
</reference>
<accession>A0ABN9PH50</accession>
<proteinExistence type="predicted"/>
<feature type="compositionally biased region" description="Basic and acidic residues" evidence="1">
    <location>
        <begin position="131"/>
        <end position="141"/>
    </location>
</feature>
<gene>
    <name evidence="2" type="ORF">PCOR1329_LOCUS2911</name>
</gene>
<feature type="compositionally biased region" description="Low complexity" evidence="1">
    <location>
        <begin position="156"/>
        <end position="180"/>
    </location>
</feature>
<protein>
    <recommendedName>
        <fullName evidence="4">Condensin complex subunit 2</fullName>
    </recommendedName>
</protein>
<organism evidence="2 3">
    <name type="scientific">Prorocentrum cordatum</name>
    <dbReference type="NCBI Taxonomy" id="2364126"/>
    <lineage>
        <taxon>Eukaryota</taxon>
        <taxon>Sar</taxon>
        <taxon>Alveolata</taxon>
        <taxon>Dinophyceae</taxon>
        <taxon>Prorocentrales</taxon>
        <taxon>Prorocentraceae</taxon>
        <taxon>Prorocentrum</taxon>
    </lineage>
</organism>
<dbReference type="EMBL" id="CAUYUJ010000739">
    <property type="protein sequence ID" value="CAK0792262.1"/>
    <property type="molecule type" value="Genomic_DNA"/>
</dbReference>
<evidence type="ECO:0000256" key="1">
    <source>
        <dbReference type="SAM" id="MobiDB-lite"/>
    </source>
</evidence>
<evidence type="ECO:0008006" key="4">
    <source>
        <dbReference type="Google" id="ProtNLM"/>
    </source>
</evidence>
<feature type="non-terminal residue" evidence="2">
    <location>
        <position position="180"/>
    </location>
</feature>
<comment type="caution">
    <text evidence="2">The sequence shown here is derived from an EMBL/GenBank/DDBJ whole genome shotgun (WGS) entry which is preliminary data.</text>
</comment>
<feature type="non-terminal residue" evidence="2">
    <location>
        <position position="1"/>
    </location>
</feature>
<feature type="region of interest" description="Disordered" evidence="1">
    <location>
        <begin position="86"/>
        <end position="180"/>
    </location>
</feature>
<sequence>AAAAAPEAAPPAEAPGLAAARQEGALCLLDPADFTAGSRGGGLAEDESDDELEALALREMFEDSLADFAPAVAAGRPALADYPRAPMFGKIAPQPSARHTKAAPAREPSLPPAVPRKLRSASRGRAPPPSDEQRLQKRDQLVDSILNGAGPSRSATPLRSARSRPTTPRAATPRAATPRG</sequence>
<dbReference type="Proteomes" id="UP001189429">
    <property type="component" value="Unassembled WGS sequence"/>
</dbReference>
<name>A0ABN9PH50_9DINO</name>
<keyword evidence="3" id="KW-1185">Reference proteome</keyword>
<evidence type="ECO:0000313" key="3">
    <source>
        <dbReference type="Proteomes" id="UP001189429"/>
    </source>
</evidence>
<evidence type="ECO:0000313" key="2">
    <source>
        <dbReference type="EMBL" id="CAK0792262.1"/>
    </source>
</evidence>